<gene>
    <name evidence="5" type="ORF">OC25_14510</name>
</gene>
<sequence length="210" mass="23010">MLHFSQFEKSYSGHQVLKIANIKLPTGVFWIKGSNGSGKSTLLKAIAGILSFQGDIAIGTTYLKNHGVAYRKLVNFAAAEPLFPEFLTGAEMIGLFAKAKGAGVDQSQALLTEMGMQAYVNNHLSSYSSGMLKKLSLVLAFLGKPRLILLDEPLNALDADSLEVLYRWINEKHAQEQISFLLSSHQSLETIKLPGLKQINIGDKKLSLNF</sequence>
<dbReference type="PROSITE" id="PS50893">
    <property type="entry name" value="ABC_TRANSPORTER_2"/>
    <property type="match status" value="1"/>
</dbReference>
<keyword evidence="6" id="KW-1185">Reference proteome</keyword>
<proteinExistence type="predicted"/>
<organism evidence="5 6">
    <name type="scientific">Pedobacter kyungheensis</name>
    <dbReference type="NCBI Taxonomy" id="1069985"/>
    <lineage>
        <taxon>Bacteria</taxon>
        <taxon>Pseudomonadati</taxon>
        <taxon>Bacteroidota</taxon>
        <taxon>Sphingobacteriia</taxon>
        <taxon>Sphingobacteriales</taxon>
        <taxon>Sphingobacteriaceae</taxon>
        <taxon>Pedobacter</taxon>
    </lineage>
</organism>
<dbReference type="InterPro" id="IPR003593">
    <property type="entry name" value="AAA+_ATPase"/>
</dbReference>
<evidence type="ECO:0000256" key="1">
    <source>
        <dbReference type="ARBA" id="ARBA00022448"/>
    </source>
</evidence>
<name>A0A0C1FMA3_9SPHI</name>
<dbReference type="Gene3D" id="3.40.50.300">
    <property type="entry name" value="P-loop containing nucleotide triphosphate hydrolases"/>
    <property type="match status" value="1"/>
</dbReference>
<reference evidence="5 6" key="1">
    <citation type="submission" date="2014-10" db="EMBL/GenBank/DDBJ databases">
        <title>Pedobacter Kyungheensis.</title>
        <authorList>
            <person name="Anderson B.M."/>
            <person name="Newman J.D."/>
        </authorList>
    </citation>
    <scope>NUCLEOTIDE SEQUENCE [LARGE SCALE GENOMIC DNA]</scope>
    <source>
        <strain evidence="5 6">KACC 16221</strain>
    </source>
</reference>
<evidence type="ECO:0000256" key="2">
    <source>
        <dbReference type="ARBA" id="ARBA00022741"/>
    </source>
</evidence>
<dbReference type="InterPro" id="IPR027417">
    <property type="entry name" value="P-loop_NTPase"/>
</dbReference>
<dbReference type="Proteomes" id="UP000031246">
    <property type="component" value="Unassembled WGS sequence"/>
</dbReference>
<dbReference type="Pfam" id="PF00005">
    <property type="entry name" value="ABC_tran"/>
    <property type="match status" value="1"/>
</dbReference>
<comment type="caution">
    <text evidence="5">The sequence shown here is derived from an EMBL/GenBank/DDBJ whole genome shotgun (WGS) entry which is preliminary data.</text>
</comment>
<dbReference type="SUPFAM" id="SSF52540">
    <property type="entry name" value="P-loop containing nucleoside triphosphate hydrolases"/>
    <property type="match status" value="1"/>
</dbReference>
<evidence type="ECO:0000313" key="6">
    <source>
        <dbReference type="Proteomes" id="UP000031246"/>
    </source>
</evidence>
<evidence type="ECO:0000313" key="5">
    <source>
        <dbReference type="EMBL" id="KIA92918.1"/>
    </source>
</evidence>
<dbReference type="InterPro" id="IPR051782">
    <property type="entry name" value="ABC_Transporter_VariousFunc"/>
</dbReference>
<keyword evidence="1" id="KW-0813">Transport</keyword>
<evidence type="ECO:0000256" key="3">
    <source>
        <dbReference type="ARBA" id="ARBA00022840"/>
    </source>
</evidence>
<dbReference type="SMART" id="SM00382">
    <property type="entry name" value="AAA"/>
    <property type="match status" value="1"/>
</dbReference>
<evidence type="ECO:0000259" key="4">
    <source>
        <dbReference type="PROSITE" id="PS50893"/>
    </source>
</evidence>
<feature type="domain" description="ABC transporter" evidence="4">
    <location>
        <begin position="2"/>
        <end position="209"/>
    </location>
</feature>
<dbReference type="OrthoDB" id="9801987at2"/>
<dbReference type="PROSITE" id="PS00211">
    <property type="entry name" value="ABC_TRANSPORTER_1"/>
    <property type="match status" value="1"/>
</dbReference>
<dbReference type="GO" id="GO:0016887">
    <property type="term" value="F:ATP hydrolysis activity"/>
    <property type="evidence" value="ECO:0007669"/>
    <property type="project" value="InterPro"/>
</dbReference>
<dbReference type="GO" id="GO:0005524">
    <property type="term" value="F:ATP binding"/>
    <property type="evidence" value="ECO:0007669"/>
    <property type="project" value="UniProtKB-KW"/>
</dbReference>
<dbReference type="AlphaFoldDB" id="A0A0C1FMA3"/>
<protein>
    <submittedName>
        <fullName evidence="5">ABC transporter</fullName>
    </submittedName>
</protein>
<dbReference type="RefSeq" id="WP_039477327.1">
    <property type="nucleotide sequence ID" value="NZ_JSYN01000017.1"/>
</dbReference>
<dbReference type="InterPro" id="IPR017871">
    <property type="entry name" value="ABC_transporter-like_CS"/>
</dbReference>
<keyword evidence="3" id="KW-0067">ATP-binding</keyword>
<dbReference type="PANTHER" id="PTHR42939">
    <property type="entry name" value="ABC TRANSPORTER ATP-BINDING PROTEIN ALBC-RELATED"/>
    <property type="match status" value="1"/>
</dbReference>
<dbReference type="EMBL" id="JSYN01000017">
    <property type="protein sequence ID" value="KIA92918.1"/>
    <property type="molecule type" value="Genomic_DNA"/>
</dbReference>
<keyword evidence="2" id="KW-0547">Nucleotide-binding</keyword>
<dbReference type="PANTHER" id="PTHR42939:SF1">
    <property type="entry name" value="ABC TRANSPORTER ATP-BINDING PROTEIN ALBC-RELATED"/>
    <property type="match status" value="1"/>
</dbReference>
<accession>A0A0C1FMA3</accession>
<dbReference type="InterPro" id="IPR003439">
    <property type="entry name" value="ABC_transporter-like_ATP-bd"/>
</dbReference>